<feature type="region of interest" description="Disordered" evidence="1">
    <location>
        <begin position="553"/>
        <end position="630"/>
    </location>
</feature>
<feature type="region of interest" description="Disordered" evidence="1">
    <location>
        <begin position="312"/>
        <end position="389"/>
    </location>
</feature>
<dbReference type="OrthoDB" id="3565233at2759"/>
<dbReference type="InterPro" id="IPR051425">
    <property type="entry name" value="Formin_Homology"/>
</dbReference>
<dbReference type="AlphaFoldDB" id="A0A4S8R175"/>
<feature type="region of interest" description="Disordered" evidence="1">
    <location>
        <begin position="219"/>
        <end position="250"/>
    </location>
</feature>
<feature type="compositionally biased region" description="Low complexity" evidence="1">
    <location>
        <begin position="225"/>
        <end position="247"/>
    </location>
</feature>
<feature type="compositionally biased region" description="Polar residues" evidence="1">
    <location>
        <begin position="312"/>
        <end position="322"/>
    </location>
</feature>
<feature type="compositionally biased region" description="Basic and acidic residues" evidence="1">
    <location>
        <begin position="370"/>
        <end position="380"/>
    </location>
</feature>
<name>A0A4S8R175_9HELO</name>
<feature type="compositionally biased region" description="Pro residues" evidence="1">
    <location>
        <begin position="614"/>
        <end position="625"/>
    </location>
</feature>
<organism evidence="2 3">
    <name type="scientific">Botrytis galanthina</name>
    <dbReference type="NCBI Taxonomy" id="278940"/>
    <lineage>
        <taxon>Eukaryota</taxon>
        <taxon>Fungi</taxon>
        <taxon>Dikarya</taxon>
        <taxon>Ascomycota</taxon>
        <taxon>Pezizomycotina</taxon>
        <taxon>Leotiomycetes</taxon>
        <taxon>Helotiales</taxon>
        <taxon>Sclerotiniaceae</taxon>
        <taxon>Botrytis</taxon>
    </lineage>
</organism>
<feature type="compositionally biased region" description="Pro residues" evidence="1">
    <location>
        <begin position="558"/>
        <end position="607"/>
    </location>
</feature>
<protein>
    <submittedName>
        <fullName evidence="2">Uncharacterized protein</fullName>
    </submittedName>
</protein>
<accession>A0A4S8R175</accession>
<dbReference type="Proteomes" id="UP000308671">
    <property type="component" value="Unassembled WGS sequence"/>
</dbReference>
<feature type="region of interest" description="Disordered" evidence="1">
    <location>
        <begin position="786"/>
        <end position="901"/>
    </location>
</feature>
<dbReference type="PANTHER" id="PTHR45725">
    <property type="entry name" value="FORMIN HOMOLOGY 2 FAMILY MEMBER"/>
    <property type="match status" value="1"/>
</dbReference>
<evidence type="ECO:0000313" key="2">
    <source>
        <dbReference type="EMBL" id="THV50711.1"/>
    </source>
</evidence>
<sequence length="940" mass="104818">MEKIAVTDVVDLDSILAYAGRLSFVFHRHRLLSTENEYLVPSVVEEHISLLISIIGTLNEVLGLRKREDVGKTQHHVFSDDGLQFVNLLVEECAKILGKIAPTATKAAQKVERKKTRKTAKKAKENIIAPVVPTRLKLDEEKFLNDLETAVWYRVDNDTHDYLERFKKIQLHLLLVYQVVTVGSLLGDLSSGKVDIEKIVLYHERINRTFDLVCRSSPSRRRNFRSSSSSAYTLSESDGDSDVSSVISRRRRNTRPNFATYYPTPPPPFAPAGRCLPRPLFRATAPPPPPPAMAYISRPPILNSTSSSRIIDLTTPNANPPSYESHRGPTTLPLKQALPLTNPPTSSQILSDEKGQDNKANSVTETEEEQVVKKQAESRAPEGQLFNSPPHTRLGFRIKSLFRSKESLAAEMREVLKSTSSVLDAFLIQGCDIRPIPHSAFHSLEATHMRTILTQLNDNSWLETFSNLTRFEHNTLDVALGPCGQTKLRREVVVLKVLQKDKNNVWMRLIATKSVTPILPQHSNGRIILAIVREHLDDGKKISLISRGTVGTSVQRFPVPPTPPEFSQPGPPPPGVLSGPPPPPPRGMLYSPPPPAMLPTIRPPPMTTPRGFSSPPPPPPPPPAPRSHFNSTQAHIYSDAELLVALTTYAEYTLRQAEPDEPSLPRTWFKIIITHEYNTLADIVARVDSFSKRGSSVINSQVRLTDQQAIHMTQILEDLQMKERDYRFEWCWVELSLHNSMGEVDLATRGHAAQTATMMHLIARRSLKREYKPSEVYNLLVRGASRPGFNNGLPPRPGPPVGIPLPMPGPPPPPPPPPPPQPVAAPPIFIDRFRPRPRGNGRARDTSMSDLDDSGSSGSDSDTTYDSRIRRVKRTRRNDRRTGRRYSDSEISDDSDDEEDVIKIPIILKRGDDVVKKLLDLWTPNTGCVGKSTGRVSESS</sequence>
<reference evidence="2 3" key="1">
    <citation type="submission" date="2017-12" db="EMBL/GenBank/DDBJ databases">
        <title>Comparative genomics of Botrytis spp.</title>
        <authorList>
            <person name="Valero-Jimenez C.A."/>
            <person name="Tapia P."/>
            <person name="Veloso J."/>
            <person name="Silva-Moreno E."/>
            <person name="Staats M."/>
            <person name="Valdes J.H."/>
            <person name="Van Kan J.A.L."/>
        </authorList>
    </citation>
    <scope>NUCLEOTIDE SEQUENCE [LARGE SCALE GENOMIC DNA]</scope>
    <source>
        <strain evidence="2 3">MUCL435</strain>
    </source>
</reference>
<feature type="compositionally biased region" description="Pro residues" evidence="1">
    <location>
        <begin position="794"/>
        <end position="825"/>
    </location>
</feature>
<comment type="caution">
    <text evidence="2">The sequence shown here is derived from an EMBL/GenBank/DDBJ whole genome shotgun (WGS) entry which is preliminary data.</text>
</comment>
<dbReference type="PRINTS" id="PR01217">
    <property type="entry name" value="PRICHEXTENSN"/>
</dbReference>
<evidence type="ECO:0000313" key="3">
    <source>
        <dbReference type="Proteomes" id="UP000308671"/>
    </source>
</evidence>
<feature type="compositionally biased region" description="Low complexity" evidence="1">
    <location>
        <begin position="848"/>
        <end position="866"/>
    </location>
</feature>
<dbReference type="PANTHER" id="PTHR45725:SF1">
    <property type="entry name" value="DISHEVELLED ASSOCIATED ACTIVATOR OF MORPHOGENESIS, ISOFORM D"/>
    <property type="match status" value="1"/>
</dbReference>
<feature type="compositionally biased region" description="Acidic residues" evidence="1">
    <location>
        <begin position="890"/>
        <end position="900"/>
    </location>
</feature>
<proteinExistence type="predicted"/>
<dbReference type="EMBL" id="PQXL01000139">
    <property type="protein sequence ID" value="THV50711.1"/>
    <property type="molecule type" value="Genomic_DNA"/>
</dbReference>
<evidence type="ECO:0000256" key="1">
    <source>
        <dbReference type="SAM" id="MobiDB-lite"/>
    </source>
</evidence>
<feature type="compositionally biased region" description="Basic residues" evidence="1">
    <location>
        <begin position="870"/>
        <end position="884"/>
    </location>
</feature>
<gene>
    <name evidence="2" type="ORF">BGAL_0139g00060</name>
</gene>
<keyword evidence="3" id="KW-1185">Reference proteome</keyword>